<dbReference type="InterPro" id="IPR051531">
    <property type="entry name" value="N-acetyltransferase"/>
</dbReference>
<organism evidence="5 6">
    <name type="scientific">Streptococcus dysgalactiae</name>
    <dbReference type="NCBI Taxonomy" id="1334"/>
    <lineage>
        <taxon>Bacteria</taxon>
        <taxon>Bacillati</taxon>
        <taxon>Bacillota</taxon>
        <taxon>Bacilli</taxon>
        <taxon>Lactobacillales</taxon>
        <taxon>Streptococcaceae</taxon>
        <taxon>Streptococcus</taxon>
    </lineage>
</organism>
<name>A0AAE9UL35_STRDY</name>
<dbReference type="Pfam" id="PF13302">
    <property type="entry name" value="Acetyltransf_3"/>
    <property type="match status" value="1"/>
</dbReference>
<dbReference type="InterPro" id="IPR000182">
    <property type="entry name" value="GNAT_dom"/>
</dbReference>
<dbReference type="Gene3D" id="3.40.630.30">
    <property type="match status" value="1"/>
</dbReference>
<proteinExistence type="inferred from homology"/>
<comment type="similarity">
    <text evidence="3">Belongs to the acetyltransferase family. RimJ subfamily.</text>
</comment>
<dbReference type="PANTHER" id="PTHR43792:SF8">
    <property type="entry name" value="[RIBOSOMAL PROTEIN US5]-ALANINE N-ACETYLTRANSFERASE"/>
    <property type="match status" value="1"/>
</dbReference>
<accession>A0AAE9UL35</accession>
<gene>
    <name evidence="5" type="ORF">MP619_08840</name>
</gene>
<keyword evidence="1" id="KW-0808">Transferase</keyword>
<dbReference type="GO" id="GO:0008999">
    <property type="term" value="F:protein-N-terminal-alanine acetyltransferase activity"/>
    <property type="evidence" value="ECO:0007669"/>
    <property type="project" value="TreeGrafter"/>
</dbReference>
<sequence length="196" mass="22229">MIVKMLESYNGKDLPKVETERLVLRQRTLDDAEDIFAFAKLAEVSYPAGFPPVKSLADEITYLQDIYPANLEKEGLPSGYGITLKGDDKVIGSIDFNHRRADDVFEIGYLLHPDYWGQGIVPEAAAALIEIGFTLLDLHKIELGCYDYNKKSQAVALKLGFTLEANVRDRKDVQGRRCGDMRFGLLRSEWEAWKRK</sequence>
<dbReference type="AlphaFoldDB" id="A0AAE9UL35"/>
<evidence type="ECO:0000313" key="6">
    <source>
        <dbReference type="Proteomes" id="UP001164948"/>
    </source>
</evidence>
<dbReference type="EMBL" id="CP095081">
    <property type="protein sequence ID" value="WAI92597.1"/>
    <property type="molecule type" value="Genomic_DNA"/>
</dbReference>
<evidence type="ECO:0000313" key="5">
    <source>
        <dbReference type="EMBL" id="WAI92597.1"/>
    </source>
</evidence>
<dbReference type="PANTHER" id="PTHR43792">
    <property type="entry name" value="GNAT FAMILY, PUTATIVE (AFU_ORTHOLOGUE AFUA_3G00765)-RELATED-RELATED"/>
    <property type="match status" value="1"/>
</dbReference>
<reference evidence="5" key="1">
    <citation type="submission" date="2022-03" db="EMBL/GenBank/DDBJ databases">
        <title>Characterization and genomic analysis of a Streptococcus dysgalactiae associated with cultured channel catfish mortalities in China.</title>
        <authorList>
            <person name="Wang J."/>
            <person name="Geng Y."/>
        </authorList>
    </citation>
    <scope>NUCLEOTIDE SEQUENCE</scope>
    <source>
        <strain evidence="5">WJ001</strain>
    </source>
</reference>
<dbReference type="Proteomes" id="UP001164948">
    <property type="component" value="Chromosome"/>
</dbReference>
<dbReference type="SUPFAM" id="SSF55729">
    <property type="entry name" value="Acyl-CoA N-acyltransferases (Nat)"/>
    <property type="match status" value="1"/>
</dbReference>
<dbReference type="GO" id="GO:0005737">
    <property type="term" value="C:cytoplasm"/>
    <property type="evidence" value="ECO:0007669"/>
    <property type="project" value="TreeGrafter"/>
</dbReference>
<protein>
    <submittedName>
        <fullName evidence="5">GNAT family N-acetyltransferase</fullName>
    </submittedName>
</protein>
<evidence type="ECO:0000259" key="4">
    <source>
        <dbReference type="PROSITE" id="PS51186"/>
    </source>
</evidence>
<dbReference type="PROSITE" id="PS51186">
    <property type="entry name" value="GNAT"/>
    <property type="match status" value="1"/>
</dbReference>
<keyword evidence="2" id="KW-0012">Acyltransferase</keyword>
<dbReference type="RefSeq" id="WP_129556084.1">
    <property type="nucleotide sequence ID" value="NZ_AP018726.1"/>
</dbReference>
<feature type="domain" description="N-acetyltransferase" evidence="4">
    <location>
        <begin position="22"/>
        <end position="188"/>
    </location>
</feature>
<evidence type="ECO:0000256" key="1">
    <source>
        <dbReference type="ARBA" id="ARBA00022679"/>
    </source>
</evidence>
<dbReference type="InterPro" id="IPR016181">
    <property type="entry name" value="Acyl_CoA_acyltransferase"/>
</dbReference>
<evidence type="ECO:0000256" key="2">
    <source>
        <dbReference type="ARBA" id="ARBA00023315"/>
    </source>
</evidence>
<evidence type="ECO:0000256" key="3">
    <source>
        <dbReference type="ARBA" id="ARBA00038502"/>
    </source>
</evidence>